<dbReference type="EMBL" id="AMZH03004286">
    <property type="protein sequence ID" value="RRT69624.1"/>
    <property type="molecule type" value="Genomic_DNA"/>
</dbReference>
<comment type="caution">
    <text evidence="2">The sequence shown here is derived from an EMBL/GenBank/DDBJ whole genome shotgun (WGS) entry which is preliminary data.</text>
</comment>
<feature type="compositionally biased region" description="Basic and acidic residues" evidence="1">
    <location>
        <begin position="96"/>
        <end position="107"/>
    </location>
</feature>
<dbReference type="Proteomes" id="UP000287651">
    <property type="component" value="Unassembled WGS sequence"/>
</dbReference>
<protein>
    <submittedName>
        <fullName evidence="2">Uncharacterized protein</fullName>
    </submittedName>
</protein>
<evidence type="ECO:0000313" key="2">
    <source>
        <dbReference type="EMBL" id="RRT69624.1"/>
    </source>
</evidence>
<feature type="compositionally biased region" description="Basic and acidic residues" evidence="1">
    <location>
        <begin position="162"/>
        <end position="183"/>
    </location>
</feature>
<accession>A0A427A086</accession>
<feature type="compositionally biased region" description="Low complexity" evidence="1">
    <location>
        <begin position="53"/>
        <end position="62"/>
    </location>
</feature>
<organism evidence="2 3">
    <name type="scientific">Ensete ventricosum</name>
    <name type="common">Abyssinian banana</name>
    <name type="synonym">Musa ensete</name>
    <dbReference type="NCBI Taxonomy" id="4639"/>
    <lineage>
        <taxon>Eukaryota</taxon>
        <taxon>Viridiplantae</taxon>
        <taxon>Streptophyta</taxon>
        <taxon>Embryophyta</taxon>
        <taxon>Tracheophyta</taxon>
        <taxon>Spermatophyta</taxon>
        <taxon>Magnoliopsida</taxon>
        <taxon>Liliopsida</taxon>
        <taxon>Zingiberales</taxon>
        <taxon>Musaceae</taxon>
        <taxon>Ensete</taxon>
    </lineage>
</organism>
<dbReference type="AlphaFoldDB" id="A0A427A086"/>
<proteinExistence type="predicted"/>
<feature type="compositionally biased region" description="Basic and acidic residues" evidence="1">
    <location>
        <begin position="192"/>
        <end position="202"/>
    </location>
</feature>
<feature type="region of interest" description="Disordered" evidence="1">
    <location>
        <begin position="38"/>
        <end position="217"/>
    </location>
</feature>
<name>A0A427A086_ENSVE</name>
<gene>
    <name evidence="2" type="ORF">B296_00011651</name>
</gene>
<reference evidence="2 3" key="1">
    <citation type="journal article" date="2014" name="Agronomy (Basel)">
        <title>A Draft Genome Sequence for Ensete ventricosum, the Drought-Tolerant Tree Against Hunger.</title>
        <authorList>
            <person name="Harrison J."/>
            <person name="Moore K.A."/>
            <person name="Paszkiewicz K."/>
            <person name="Jones T."/>
            <person name="Grant M."/>
            <person name="Ambacheew D."/>
            <person name="Muzemil S."/>
            <person name="Studholme D.J."/>
        </authorList>
    </citation>
    <scope>NUCLEOTIDE SEQUENCE [LARGE SCALE GENOMIC DNA]</scope>
</reference>
<evidence type="ECO:0000256" key="1">
    <source>
        <dbReference type="SAM" id="MobiDB-lite"/>
    </source>
</evidence>
<feature type="region of interest" description="Disordered" evidence="1">
    <location>
        <begin position="1"/>
        <end position="22"/>
    </location>
</feature>
<feature type="compositionally biased region" description="Low complexity" evidence="1">
    <location>
        <begin position="123"/>
        <end position="146"/>
    </location>
</feature>
<evidence type="ECO:0000313" key="3">
    <source>
        <dbReference type="Proteomes" id="UP000287651"/>
    </source>
</evidence>
<sequence>MVTRTPTVAPPPPATRPLGPLGTAPLEAVLVVLGTYSPSHRSLAPPSPPPIPSGIGAPSGGSRDARRELNVRSAPRLAEPPLRALGRRWRFSSFRRPLESAKDREESGNDENEGSIHRPIADPPTASTPATALPSAPRSRSFSAAAKLPNHAETPPRLLIGDLRRADARKSDIEALDGGRDGDGNGDGEGSEEGRGRDDRSGEGVASENDGSESLYSFAPYSLQHLRRSSPRVRVMSLRFLPRF</sequence>